<feature type="compositionally biased region" description="Polar residues" evidence="6">
    <location>
        <begin position="1188"/>
        <end position="1197"/>
    </location>
</feature>
<feature type="region of interest" description="Disordered" evidence="6">
    <location>
        <begin position="1443"/>
        <end position="1479"/>
    </location>
</feature>
<feature type="compositionally biased region" description="Polar residues" evidence="6">
    <location>
        <begin position="1147"/>
        <end position="1174"/>
    </location>
</feature>
<feature type="compositionally biased region" description="Polar residues" evidence="6">
    <location>
        <begin position="573"/>
        <end position="584"/>
    </location>
</feature>
<feature type="compositionally biased region" description="Acidic residues" evidence="6">
    <location>
        <begin position="404"/>
        <end position="424"/>
    </location>
</feature>
<dbReference type="InterPro" id="IPR003653">
    <property type="entry name" value="Peptidase_C48_C"/>
</dbReference>
<feature type="region of interest" description="Disordered" evidence="6">
    <location>
        <begin position="948"/>
        <end position="1034"/>
    </location>
</feature>
<proteinExistence type="inferred from homology"/>
<name>A0AAV3YR34_9GAST</name>
<keyword evidence="5" id="KW-0378">Hydrolase</keyword>
<dbReference type="EMBL" id="BLXT01001455">
    <property type="protein sequence ID" value="GFN85785.1"/>
    <property type="molecule type" value="Genomic_DNA"/>
</dbReference>
<feature type="region of interest" description="Disordered" evidence="6">
    <location>
        <begin position="481"/>
        <end position="660"/>
    </location>
</feature>
<organism evidence="8 9">
    <name type="scientific">Plakobranchus ocellatus</name>
    <dbReference type="NCBI Taxonomy" id="259542"/>
    <lineage>
        <taxon>Eukaryota</taxon>
        <taxon>Metazoa</taxon>
        <taxon>Spiralia</taxon>
        <taxon>Lophotrochozoa</taxon>
        <taxon>Mollusca</taxon>
        <taxon>Gastropoda</taxon>
        <taxon>Heterobranchia</taxon>
        <taxon>Euthyneura</taxon>
        <taxon>Panpulmonata</taxon>
        <taxon>Sacoglossa</taxon>
        <taxon>Placobranchoidea</taxon>
        <taxon>Plakobranchidae</taxon>
        <taxon>Plakobranchus</taxon>
    </lineage>
</organism>
<feature type="non-terminal residue" evidence="8">
    <location>
        <position position="1811"/>
    </location>
</feature>
<keyword evidence="2" id="KW-0597">Phosphoprotein</keyword>
<evidence type="ECO:0000256" key="2">
    <source>
        <dbReference type="ARBA" id="ARBA00022553"/>
    </source>
</evidence>
<protein>
    <submittedName>
        <fullName evidence="8">Sentrin-specific protease 6</fullName>
    </submittedName>
</protein>
<feature type="region of interest" description="Disordered" evidence="6">
    <location>
        <begin position="1661"/>
        <end position="1691"/>
    </location>
</feature>
<keyword evidence="3 8" id="KW-0645">Protease</keyword>
<feature type="compositionally biased region" description="Polar residues" evidence="6">
    <location>
        <begin position="591"/>
        <end position="605"/>
    </location>
</feature>
<reference evidence="8 9" key="1">
    <citation type="journal article" date="2021" name="Elife">
        <title>Chloroplast acquisition without the gene transfer in kleptoplastic sea slugs, Plakobranchus ocellatus.</title>
        <authorList>
            <person name="Maeda T."/>
            <person name="Takahashi S."/>
            <person name="Yoshida T."/>
            <person name="Shimamura S."/>
            <person name="Takaki Y."/>
            <person name="Nagai Y."/>
            <person name="Toyoda A."/>
            <person name="Suzuki Y."/>
            <person name="Arimoto A."/>
            <person name="Ishii H."/>
            <person name="Satoh N."/>
            <person name="Nishiyama T."/>
            <person name="Hasebe M."/>
            <person name="Maruyama T."/>
            <person name="Minagawa J."/>
            <person name="Obokata J."/>
            <person name="Shigenobu S."/>
        </authorList>
    </citation>
    <scope>NUCLEOTIDE SEQUENCE [LARGE SCALE GENOMIC DNA]</scope>
</reference>
<feature type="region of interest" description="Disordered" evidence="6">
    <location>
        <begin position="1147"/>
        <end position="1228"/>
    </location>
</feature>
<comment type="similarity">
    <text evidence="1">Belongs to the peptidase C48 family.</text>
</comment>
<feature type="compositionally biased region" description="Low complexity" evidence="6">
    <location>
        <begin position="1273"/>
        <end position="1282"/>
    </location>
</feature>
<dbReference type="FunFam" id="1.10.418.20:FF:000004">
    <property type="entry name" value="sentrin-specific protease 7 isoform X1"/>
    <property type="match status" value="1"/>
</dbReference>
<feature type="compositionally biased region" description="Polar residues" evidence="6">
    <location>
        <begin position="97"/>
        <end position="146"/>
    </location>
</feature>
<feature type="compositionally biased region" description="Basic and acidic residues" evidence="6">
    <location>
        <begin position="355"/>
        <end position="364"/>
    </location>
</feature>
<feature type="compositionally biased region" description="Low complexity" evidence="6">
    <location>
        <begin position="1018"/>
        <end position="1031"/>
    </location>
</feature>
<accession>A0AAV3YR34</accession>
<evidence type="ECO:0000313" key="8">
    <source>
        <dbReference type="EMBL" id="GFN85785.1"/>
    </source>
</evidence>
<keyword evidence="9" id="KW-1185">Reference proteome</keyword>
<feature type="compositionally biased region" description="Low complexity" evidence="6">
    <location>
        <begin position="606"/>
        <end position="618"/>
    </location>
</feature>
<feature type="region of interest" description="Disordered" evidence="6">
    <location>
        <begin position="673"/>
        <end position="787"/>
    </location>
</feature>
<feature type="compositionally biased region" description="Polar residues" evidence="6">
    <location>
        <begin position="1417"/>
        <end position="1426"/>
    </location>
</feature>
<feature type="compositionally biased region" description="Polar residues" evidence="6">
    <location>
        <begin position="232"/>
        <end position="244"/>
    </location>
</feature>
<feature type="compositionally biased region" description="Polar residues" evidence="6">
    <location>
        <begin position="209"/>
        <end position="222"/>
    </location>
</feature>
<feature type="compositionally biased region" description="Low complexity" evidence="6">
    <location>
        <begin position="245"/>
        <end position="257"/>
    </location>
</feature>
<feature type="compositionally biased region" description="Low complexity" evidence="6">
    <location>
        <begin position="693"/>
        <end position="704"/>
    </location>
</feature>
<feature type="domain" description="Ubiquitin-like protease family profile" evidence="7">
    <location>
        <begin position="1712"/>
        <end position="1811"/>
    </location>
</feature>
<dbReference type="PANTHER" id="PTHR46896:SF3">
    <property type="entry name" value="FI06413P-RELATED"/>
    <property type="match status" value="1"/>
</dbReference>
<feature type="compositionally biased region" description="Acidic residues" evidence="6">
    <location>
        <begin position="1467"/>
        <end position="1479"/>
    </location>
</feature>
<feature type="compositionally biased region" description="Basic and acidic residues" evidence="6">
    <location>
        <begin position="1337"/>
        <end position="1360"/>
    </location>
</feature>
<feature type="compositionally biased region" description="Polar residues" evidence="6">
    <location>
        <begin position="57"/>
        <end position="90"/>
    </location>
</feature>
<feature type="compositionally biased region" description="Low complexity" evidence="6">
    <location>
        <begin position="778"/>
        <end position="787"/>
    </location>
</feature>
<feature type="compositionally biased region" description="Polar residues" evidence="6">
    <location>
        <begin position="748"/>
        <end position="775"/>
    </location>
</feature>
<evidence type="ECO:0000256" key="4">
    <source>
        <dbReference type="ARBA" id="ARBA00022786"/>
    </source>
</evidence>
<feature type="compositionally biased region" description="Basic residues" evidence="6">
    <location>
        <begin position="1361"/>
        <end position="1381"/>
    </location>
</feature>
<feature type="compositionally biased region" description="Low complexity" evidence="6">
    <location>
        <begin position="271"/>
        <end position="300"/>
    </location>
</feature>
<feature type="compositionally biased region" description="Acidic residues" evidence="6">
    <location>
        <begin position="498"/>
        <end position="515"/>
    </location>
</feature>
<dbReference type="GO" id="GO:0006508">
    <property type="term" value="P:proteolysis"/>
    <property type="evidence" value="ECO:0007669"/>
    <property type="project" value="UniProtKB-KW"/>
</dbReference>
<dbReference type="InterPro" id="IPR038765">
    <property type="entry name" value="Papain-like_cys_pep_sf"/>
</dbReference>
<dbReference type="Proteomes" id="UP000735302">
    <property type="component" value="Unassembled WGS sequence"/>
</dbReference>
<dbReference type="GO" id="GO:0016926">
    <property type="term" value="P:protein desumoylation"/>
    <property type="evidence" value="ECO:0007669"/>
    <property type="project" value="TreeGrafter"/>
</dbReference>
<sequence>MSAEEWSAVPKAGIENMSQETSHLSNQTDFLPTSSQSPGSSPQPSPDSQQKDLGASLPSQLHAQAQTSQPYKSTVSQHLHFSEQQKLSSQQDRHVSQSDFVTSQSPSFHESPLSVSSGQDTKTHQTNLSLSQRGTGGTSHFPSQSVPKALQPSHRQPPPCGVGPNAGHQMHHKMQMSQQGFPLPRQVSPQRPSFKSNLPMHHPQKARMPTQSNINPRTQAIAQQRLPGPAVSNFSKGAQNTFSEHQQQQQHLPQPQQKVSPSQYQQPPKVSGGDAQQMGQSQGMMSSDFNPQKQQQQQLHQKQHLRLQSAQGPSVPNRPVALHPVQKGKHKASFFTSNPSSQHERTQVFQSMNTHDTHGGHGDGDGSYVDMLPEQEMYDEDDDDDDDDFEAGLQEGEMFSGKFEDEDEEDEEEEDYDEAMEDEQYSYSGPPYGYDSSGSDDLSEEESALFEELTHLDRKDPRYEEIVNRLREKGVDREEIEEIINPQRPDYFQMYGTEEYDENEDKDAEREEEEGTVSSSSFNQGERYGQLRGGQVGTDVHDRLPHSSLQQQPQHQSSTVAIQSRQSIKRPTDQQFKSHIQPRQSLPHRGQASQQQQNMLQTVHNQQQQSFQKSSLQKHSQKQVLHSHQQHPAQSPNASVPSPAHISQRQQNWQQQQPKMAVTVSKLNQPKKVFQSPIQSNSSAEVSEPSGWQQQQMSFPSSQQEMHRLPRPPVPIKSSSNIANCQQQGKNSPRQVAPNRLIAPGNPPGQNQATPLVNMSKGPTLQNQGPTQPMAPSQGGAVQQLQQGATIQPPMVRAVVPRVMLLQQRMVRSSGPPSQVGHRPQLRNLRPRAVALSSPLLQNPFEQARTHAPINQASQSRLDVQHMQEMLDKQIQAKKGAAALSGSNAEDQFNITRSAPPRVFQTPQQRHLPPRQPVSTAWSMVRQPNMVAKQPVAPVGAPPGYSKSIGAVRPRNSSPMSLHRVPFSQQSSLASQTRMTPSLQTAQPGHVSGQGKPAVLPQGSPGAGAEPSKTAVESPQSTLPSSQTSSLNPKHPLFDLAAVKEDKCAVSSHDGKRQGLIPNRVYRIKSPIDQTMVIAMWTGEKFERITPETSKGISQVTTTSNVLLQQASIPQDKIQDNASVGLKPKTNQGSGNAFQEQFLQSLQASHAVQPESSHNPDASGSNGEDQSSQSDRPDVAQEKILQSPPVNSSTPTTYVKPLSQGPAQQKKSDEDDENEDDDSIFKKPFSENDDVFRVCNNCGYTSKNFKRCDGCKKLFQGEVKIHCIKKTSATPASEPSTSVGSSSAKQMKPSDRFREVMSKATFYGTKDTSRGRGRGVVTARRGLGRTKGGGWKGKVDLQAEEEPDHHSSDEDSDDKRGVKRRPGRPKAKTTAPRKRSKKTDEPVTVTISSDEDEPSSTSNILSGFSASPAHSAGSESPIFTTTHMNPVTAFGRFRRVRMEDEEGNSKLQKKLQETRSEPSAMETGEEDLEEDEDGDDPAVYQIDIRSVRIGSMRTQPEEPMLISLHGVCFKCRSERTEEDFECEILCQEVEHVKFFAGQPQPVLFLFLSQECGEKLRSICHMEPGDEEYFDPSSTDMKQKMVVIIIESFNEMPLEMLRENLTLWADMNQQEDQDYLEELSEESANDLLIQSAPPVLTADMERNVLKFKKKYIHEGDMPLVQPRETASPPESMDNEEPDSTSSSPPDMRHHFFGTPIRLLLYPPPPARGISITTEDLMCLTEGEFLNDVVIDFYLQYLYKEKLSEENQKRTHIFSSFFYKRLTQRDRHSEKTEEDAKKSLPERRHARVQKWTKTVDLFSKDFIIVPINE</sequence>
<evidence type="ECO:0000259" key="7">
    <source>
        <dbReference type="PROSITE" id="PS50600"/>
    </source>
</evidence>
<dbReference type="PANTHER" id="PTHR46896">
    <property type="entry name" value="SENTRIN-SPECIFIC PROTEASE"/>
    <property type="match status" value="1"/>
</dbReference>
<feature type="region of interest" description="Disordered" evidence="6">
    <location>
        <begin position="1307"/>
        <end position="1426"/>
    </location>
</feature>
<feature type="compositionally biased region" description="Polar residues" evidence="6">
    <location>
        <begin position="717"/>
        <end position="734"/>
    </location>
</feature>
<feature type="compositionally biased region" description="Polar residues" evidence="6">
    <location>
        <begin position="676"/>
        <end position="685"/>
    </location>
</feature>
<feature type="compositionally biased region" description="Low complexity" evidence="6">
    <location>
        <begin position="426"/>
        <end position="440"/>
    </location>
</feature>
<evidence type="ECO:0000256" key="6">
    <source>
        <dbReference type="SAM" id="MobiDB-lite"/>
    </source>
</evidence>
<comment type="caution">
    <text evidence="8">The sequence shown here is derived from an EMBL/GenBank/DDBJ whole genome shotgun (WGS) entry which is preliminary data.</text>
</comment>
<evidence type="ECO:0000256" key="5">
    <source>
        <dbReference type="ARBA" id="ARBA00022801"/>
    </source>
</evidence>
<gene>
    <name evidence="8" type="ORF">PoB_001229100</name>
</gene>
<dbReference type="SUPFAM" id="SSF54001">
    <property type="entry name" value="Cysteine proteinases"/>
    <property type="match status" value="1"/>
</dbReference>
<feature type="compositionally biased region" description="Polar residues" evidence="6">
    <location>
        <begin position="16"/>
        <end position="33"/>
    </location>
</feature>
<feature type="compositionally biased region" description="Polar residues" evidence="6">
    <location>
        <begin position="967"/>
        <end position="987"/>
    </location>
</feature>
<feature type="compositionally biased region" description="Acidic residues" evidence="6">
    <location>
        <begin position="376"/>
        <end position="390"/>
    </location>
</feature>
<feature type="compositionally biased region" description="Low complexity" evidence="6">
    <location>
        <begin position="34"/>
        <end position="48"/>
    </location>
</feature>
<dbReference type="Gene3D" id="3.30.310.130">
    <property type="entry name" value="Ubiquitin-related"/>
    <property type="match status" value="1"/>
</dbReference>
<feature type="compositionally biased region" description="Low complexity" evidence="6">
    <location>
        <begin position="546"/>
        <end position="558"/>
    </location>
</feature>
<feature type="compositionally biased region" description="Polar residues" evidence="6">
    <location>
        <begin position="624"/>
        <end position="640"/>
    </location>
</feature>
<evidence type="ECO:0000256" key="3">
    <source>
        <dbReference type="ARBA" id="ARBA00022670"/>
    </source>
</evidence>
<feature type="region of interest" description="Disordered" evidence="6">
    <location>
        <begin position="1273"/>
        <end position="1295"/>
    </location>
</feature>
<feature type="compositionally biased region" description="Polar residues" evidence="6">
    <location>
        <begin position="334"/>
        <end position="353"/>
    </location>
</feature>
<keyword evidence="4" id="KW-0833">Ubl conjugation pathway</keyword>
<dbReference type="GO" id="GO:0005634">
    <property type="term" value="C:nucleus"/>
    <property type="evidence" value="ECO:0007669"/>
    <property type="project" value="TreeGrafter"/>
</dbReference>
<evidence type="ECO:0000313" key="9">
    <source>
        <dbReference type="Proteomes" id="UP000735302"/>
    </source>
</evidence>
<feature type="compositionally biased region" description="Low complexity" evidence="6">
    <location>
        <begin position="648"/>
        <end position="657"/>
    </location>
</feature>
<evidence type="ECO:0000256" key="1">
    <source>
        <dbReference type="ARBA" id="ARBA00005234"/>
    </source>
</evidence>
<feature type="compositionally biased region" description="Polar residues" evidence="6">
    <location>
        <begin position="258"/>
        <end position="268"/>
    </location>
</feature>
<dbReference type="PROSITE" id="PS50600">
    <property type="entry name" value="ULP_PROTEASE"/>
    <property type="match status" value="1"/>
</dbReference>
<feature type="region of interest" description="Disordered" evidence="6">
    <location>
        <begin position="1"/>
        <end position="450"/>
    </location>
</feature>
<dbReference type="Gene3D" id="1.10.418.20">
    <property type="match status" value="1"/>
</dbReference>
<feature type="compositionally biased region" description="Polar residues" evidence="6">
    <location>
        <begin position="1399"/>
        <end position="1409"/>
    </location>
</feature>
<dbReference type="GO" id="GO:0070139">
    <property type="term" value="F:SUMO-specific endopeptidase activity"/>
    <property type="evidence" value="ECO:0007669"/>
    <property type="project" value="TreeGrafter"/>
</dbReference>
<dbReference type="Pfam" id="PF02902">
    <property type="entry name" value="Peptidase_C48"/>
    <property type="match status" value="1"/>
</dbReference>
<dbReference type="InterPro" id="IPR051947">
    <property type="entry name" value="Sentrin-specific_protease"/>
</dbReference>
<feature type="compositionally biased region" description="Polar residues" evidence="6">
    <location>
        <begin position="187"/>
        <end position="196"/>
    </location>
</feature>
<dbReference type="GO" id="GO:0005737">
    <property type="term" value="C:cytoplasm"/>
    <property type="evidence" value="ECO:0007669"/>
    <property type="project" value="TreeGrafter"/>
</dbReference>